<feature type="compositionally biased region" description="Low complexity" evidence="7">
    <location>
        <begin position="200"/>
        <end position="215"/>
    </location>
</feature>
<protein>
    <recommendedName>
        <fullName evidence="1 6">Inositol-pentakisphosphate 2-kinase</fullName>
        <ecNumber evidence="1 6">2.7.1.158</ecNumber>
    </recommendedName>
</protein>
<evidence type="ECO:0000256" key="6">
    <source>
        <dbReference type="RuleBase" id="RU364126"/>
    </source>
</evidence>
<dbReference type="GO" id="GO:0035299">
    <property type="term" value="F:inositol-1,3,4,5,6-pentakisphosphate 2-kinase activity"/>
    <property type="evidence" value="ECO:0007669"/>
    <property type="project" value="UniProtKB-EC"/>
</dbReference>
<dbReference type="Pfam" id="PF06090">
    <property type="entry name" value="Ins_P5_2-kin"/>
    <property type="match status" value="1"/>
</dbReference>
<dbReference type="AlphaFoldDB" id="A0A7J7LZM8"/>
<dbReference type="Gene3D" id="3.30.200.110">
    <property type="entry name" value="Inositol-pentakisphosphate 2-kinase, N-lobe"/>
    <property type="match status" value="1"/>
</dbReference>
<proteinExistence type="predicted"/>
<keyword evidence="4 6" id="KW-0418">Kinase</keyword>
<evidence type="ECO:0000256" key="3">
    <source>
        <dbReference type="ARBA" id="ARBA00022741"/>
    </source>
</evidence>
<organism evidence="8 9">
    <name type="scientific">Kingdonia uniflora</name>
    <dbReference type="NCBI Taxonomy" id="39325"/>
    <lineage>
        <taxon>Eukaryota</taxon>
        <taxon>Viridiplantae</taxon>
        <taxon>Streptophyta</taxon>
        <taxon>Embryophyta</taxon>
        <taxon>Tracheophyta</taxon>
        <taxon>Spermatophyta</taxon>
        <taxon>Magnoliopsida</taxon>
        <taxon>Ranunculales</taxon>
        <taxon>Circaeasteraceae</taxon>
        <taxon>Kingdonia</taxon>
    </lineage>
</organism>
<dbReference type="InterPro" id="IPR043001">
    <property type="entry name" value="IP5_2-K_N_lobe"/>
</dbReference>
<feature type="region of interest" description="Disordered" evidence="7">
    <location>
        <begin position="199"/>
        <end position="218"/>
    </location>
</feature>
<comment type="function">
    <text evidence="6">Phosphorylates Ins(1,3,4,5,6)P5 at position 2 to form Ins(1,2,3,4,5,6)P6 (InsP6 or phytate).</text>
</comment>
<dbReference type="EMBL" id="JACGCM010001859">
    <property type="protein sequence ID" value="KAF6148096.1"/>
    <property type="molecule type" value="Genomic_DNA"/>
</dbReference>
<dbReference type="GO" id="GO:0005524">
    <property type="term" value="F:ATP binding"/>
    <property type="evidence" value="ECO:0007669"/>
    <property type="project" value="UniProtKB-KW"/>
</dbReference>
<comment type="caution">
    <text evidence="8">The sequence shown here is derived from an EMBL/GenBank/DDBJ whole genome shotgun (WGS) entry which is preliminary data.</text>
</comment>
<dbReference type="InterPro" id="IPR009286">
    <property type="entry name" value="Ins_P5_2-kin"/>
</dbReference>
<dbReference type="OrthoDB" id="272370at2759"/>
<evidence type="ECO:0000256" key="5">
    <source>
        <dbReference type="ARBA" id="ARBA00022840"/>
    </source>
</evidence>
<dbReference type="GO" id="GO:0032958">
    <property type="term" value="P:inositol phosphate biosynthetic process"/>
    <property type="evidence" value="ECO:0007669"/>
    <property type="project" value="TreeGrafter"/>
</dbReference>
<keyword evidence="5 6" id="KW-0067">ATP-binding</keyword>
<accession>A0A7J7LZM8</accession>
<comment type="catalytic activity">
    <reaction evidence="6">
        <text>1D-myo-inositol 1,3,4,5,6-pentakisphosphate + ATP = 1D-myo-inositol hexakisphosphate + ADP + H(+)</text>
        <dbReference type="Rhea" id="RHEA:20313"/>
        <dbReference type="ChEBI" id="CHEBI:15378"/>
        <dbReference type="ChEBI" id="CHEBI:30616"/>
        <dbReference type="ChEBI" id="CHEBI:57733"/>
        <dbReference type="ChEBI" id="CHEBI:58130"/>
        <dbReference type="ChEBI" id="CHEBI:456216"/>
        <dbReference type="EC" id="2.7.1.158"/>
    </reaction>
</comment>
<evidence type="ECO:0000313" key="8">
    <source>
        <dbReference type="EMBL" id="KAF6148096.1"/>
    </source>
</evidence>
<keyword evidence="2 6" id="KW-0808">Transferase</keyword>
<gene>
    <name evidence="8" type="ORF">GIB67_024271</name>
</gene>
<name>A0A7J7LZM8_9MAGN</name>
<evidence type="ECO:0000256" key="2">
    <source>
        <dbReference type="ARBA" id="ARBA00022679"/>
    </source>
</evidence>
<keyword evidence="3 6" id="KW-0547">Nucleotide-binding</keyword>
<dbReference type="GO" id="GO:0005634">
    <property type="term" value="C:nucleus"/>
    <property type="evidence" value="ECO:0007669"/>
    <property type="project" value="TreeGrafter"/>
</dbReference>
<dbReference type="Proteomes" id="UP000541444">
    <property type="component" value="Unassembled WGS sequence"/>
</dbReference>
<evidence type="ECO:0000256" key="7">
    <source>
        <dbReference type="SAM" id="MobiDB-lite"/>
    </source>
</evidence>
<keyword evidence="9" id="KW-1185">Reference proteome</keyword>
<evidence type="ECO:0000256" key="1">
    <source>
        <dbReference type="ARBA" id="ARBA00012023"/>
    </source>
</evidence>
<dbReference type="PANTHER" id="PTHR14456">
    <property type="entry name" value="INOSITOL POLYPHOSPHATE KINASE 1"/>
    <property type="match status" value="1"/>
</dbReference>
<dbReference type="EC" id="2.7.1.158" evidence="1 6"/>
<reference evidence="8 9" key="1">
    <citation type="journal article" date="2020" name="IScience">
        <title>Genome Sequencing of the Endangered Kingdonia uniflora (Circaeasteraceae, Ranunculales) Reveals Potential Mechanisms of Evolutionary Specialization.</title>
        <authorList>
            <person name="Sun Y."/>
            <person name="Deng T."/>
            <person name="Zhang A."/>
            <person name="Moore M.J."/>
            <person name="Landis J.B."/>
            <person name="Lin N."/>
            <person name="Zhang H."/>
            <person name="Zhang X."/>
            <person name="Huang J."/>
            <person name="Zhang X."/>
            <person name="Sun H."/>
            <person name="Wang H."/>
        </authorList>
    </citation>
    <scope>NUCLEOTIDE SEQUENCE [LARGE SCALE GENOMIC DNA]</scope>
    <source>
        <strain evidence="8">TB1705</strain>
        <tissue evidence="8">Leaf</tissue>
    </source>
</reference>
<evidence type="ECO:0000313" key="9">
    <source>
        <dbReference type="Proteomes" id="UP000541444"/>
    </source>
</evidence>
<comment type="domain">
    <text evidence="6">The EXKPK motif is conserved in inositol-pentakisphosphate 2-kinases of both family 1 and 2.</text>
</comment>
<dbReference type="PANTHER" id="PTHR14456:SF2">
    <property type="entry name" value="INOSITOL-PENTAKISPHOSPHATE 2-KINASE"/>
    <property type="match status" value="1"/>
</dbReference>
<evidence type="ECO:0000256" key="4">
    <source>
        <dbReference type="ARBA" id="ARBA00022777"/>
    </source>
</evidence>
<sequence length="575" mass="64636">MVERPEPRECIGGDKILLRYGLGLSPENIQVSSSRAYRVRSLYLQDSLGFNHAIVLQTDHTSTSKPTRRIQTSPSTVHISTLTVQTSTLTVRTSTSTDQTSPSAVQTFTLAVQISCLTVRTSISTDQTSPSNRSDFYFSLDFYLQQFSLLIQFRLLLQQFRPLLQQFRLLLQTSPSTDQTSTSNRSNFYFDAYTKVSKPTQTGQTSTSDQPSTSTVAEMPMKTSDSIELVLEESDVGNWVYKREGAANIVPGGYNGSNLHFVANMIRIQKAPRSKTQSATTSALSVHKNLLLRDIEGIATSSTKEIVGQLFIAEANDVKRTISHFQMHQVLKLHQGEISCVSDYDPHDLFSRSIGKINMAIKELFTALQNNLCIFLNGSLISEGLAGTIDSTRSIAGGEFEDTLEGIVRADRGFCLNSFLQLVPETIMISGVCGEWVDSKISKRCLPLQSLSLEEYLKIVRDYMIAAAAKDCSLMFSFRPKMDQDQMSLHNIVYLESINQRFDYKSFFIDLDMKPLKKMVHYYELDQKNVSCYTQKEKMKYEPPNLMNRNEHEIINSHFNVAGNSKDEFVLSVGP</sequence>